<keyword evidence="1" id="KW-0812">Transmembrane</keyword>
<comment type="caution">
    <text evidence="2">The sequence shown here is derived from an EMBL/GenBank/DDBJ whole genome shotgun (WGS) entry which is preliminary data.</text>
</comment>
<evidence type="ECO:0000313" key="2">
    <source>
        <dbReference type="EMBL" id="KPL56351.1"/>
    </source>
</evidence>
<evidence type="ECO:0000256" key="1">
    <source>
        <dbReference type="SAM" id="Phobius"/>
    </source>
</evidence>
<organism evidence="2">
    <name type="scientific">Lactiplantibacillus plantarum 2025</name>
    <dbReference type="NCBI Taxonomy" id="1385856"/>
    <lineage>
        <taxon>Bacteria</taxon>
        <taxon>Bacillati</taxon>
        <taxon>Bacillota</taxon>
        <taxon>Bacilli</taxon>
        <taxon>Lactobacillales</taxon>
        <taxon>Lactobacillaceae</taxon>
        <taxon>Lactiplantibacillus</taxon>
    </lineage>
</organism>
<dbReference type="EMBL" id="AVFJ02000060">
    <property type="protein sequence ID" value="KPL56351.1"/>
    <property type="molecule type" value="Genomic_DNA"/>
</dbReference>
<feature type="transmembrane region" description="Helical" evidence="1">
    <location>
        <begin position="207"/>
        <end position="228"/>
    </location>
</feature>
<reference evidence="2" key="1">
    <citation type="journal article" date="2016" name="Genome Announc.">
        <title>Draft Genome Sequence of Lactobacillus plantarum 2025.</title>
        <authorList>
            <person name="Karlyshev A.V."/>
            <person name="Khlebnikov V.C."/>
            <person name="Kosarev I.V."/>
            <person name="Abramov V.M."/>
        </authorList>
    </citation>
    <scope>NUCLEOTIDE SEQUENCE [LARGE SCALE GENOMIC DNA]</scope>
    <source>
        <strain evidence="2">2025</strain>
    </source>
</reference>
<feature type="transmembrane region" description="Helical" evidence="1">
    <location>
        <begin position="154"/>
        <end position="176"/>
    </location>
</feature>
<name>A0A837NHK7_LACPN</name>
<dbReference type="InterPro" id="IPR046084">
    <property type="entry name" value="TrbL_4"/>
</dbReference>
<dbReference type="Pfam" id="PF19597">
    <property type="entry name" value="TrbL_4"/>
    <property type="match status" value="1"/>
</dbReference>
<feature type="transmembrane region" description="Helical" evidence="1">
    <location>
        <begin position="235"/>
        <end position="251"/>
    </location>
</feature>
<proteinExistence type="predicted"/>
<protein>
    <submittedName>
        <fullName evidence="2">Conjugal transfer protein</fullName>
    </submittedName>
</protein>
<feature type="transmembrane region" description="Helical" evidence="1">
    <location>
        <begin position="86"/>
        <end position="112"/>
    </location>
</feature>
<dbReference type="RefSeq" id="WP_021357690.1">
    <property type="nucleotide sequence ID" value="NZ_CP076826.1"/>
</dbReference>
<gene>
    <name evidence="2" type="ORF">N876_0213080</name>
</gene>
<feature type="transmembrane region" description="Helical" evidence="1">
    <location>
        <begin position="51"/>
        <end position="74"/>
    </location>
</feature>
<accession>A0A837NHK7</accession>
<keyword evidence="1" id="KW-1133">Transmembrane helix</keyword>
<keyword evidence="1" id="KW-0472">Membrane</keyword>
<dbReference type="AlphaFoldDB" id="A0A837NHK7"/>
<sequence>MYSQNFVVGSIIGDKINDWLKDVFKAIMNFAVSGVKAILDQLSTSLPIIDTWYGIFLVFATSMVVVVVLARIIITLIGEADESTDVTWANIIIDAVRSAIAIPVMVFLQAFLQTRIILPLAKGMFDMSGKFSADAVYSTSQVTKSIKITGFMQILFLAFFAIVTVAFFLKMCIYFADMAFYNLSIPIVAMSIASESFDYSSTWWKKLVYYNVSMLSQVLSLTLSIWCFTHIGSKWSFVAFMGTIGFGWLVLHTPHVIQDFWASTGITKSAGRSVMRGMGNIGRNMLRGQ</sequence>